<organism evidence="1 2">
    <name type="scientific">Ensete ventricosum</name>
    <name type="common">Abyssinian banana</name>
    <name type="synonym">Musa ensete</name>
    <dbReference type="NCBI Taxonomy" id="4639"/>
    <lineage>
        <taxon>Eukaryota</taxon>
        <taxon>Viridiplantae</taxon>
        <taxon>Streptophyta</taxon>
        <taxon>Embryophyta</taxon>
        <taxon>Tracheophyta</taxon>
        <taxon>Spermatophyta</taxon>
        <taxon>Magnoliopsida</taxon>
        <taxon>Liliopsida</taxon>
        <taxon>Zingiberales</taxon>
        <taxon>Musaceae</taxon>
        <taxon>Ensete</taxon>
    </lineage>
</organism>
<accession>A0A426Z124</accession>
<reference evidence="1 2" key="1">
    <citation type="journal article" date="2014" name="Agronomy (Basel)">
        <title>A Draft Genome Sequence for Ensete ventricosum, the Drought-Tolerant Tree Against Hunger.</title>
        <authorList>
            <person name="Harrison J."/>
            <person name="Moore K.A."/>
            <person name="Paszkiewicz K."/>
            <person name="Jones T."/>
            <person name="Grant M."/>
            <person name="Ambacheew D."/>
            <person name="Muzemil S."/>
            <person name="Studholme D.J."/>
        </authorList>
    </citation>
    <scope>NUCLEOTIDE SEQUENCE [LARGE SCALE GENOMIC DNA]</scope>
</reference>
<dbReference type="EMBL" id="AMZH03009053">
    <property type="protein sequence ID" value="RRT57677.1"/>
    <property type="molecule type" value="Genomic_DNA"/>
</dbReference>
<protein>
    <submittedName>
        <fullName evidence="1">Uncharacterized protein</fullName>
    </submittedName>
</protein>
<proteinExistence type="predicted"/>
<gene>
    <name evidence="1" type="ORF">B296_00034546</name>
</gene>
<evidence type="ECO:0000313" key="2">
    <source>
        <dbReference type="Proteomes" id="UP000287651"/>
    </source>
</evidence>
<dbReference type="Proteomes" id="UP000287651">
    <property type="component" value="Unassembled WGS sequence"/>
</dbReference>
<evidence type="ECO:0000313" key="1">
    <source>
        <dbReference type="EMBL" id="RRT57677.1"/>
    </source>
</evidence>
<dbReference type="AlphaFoldDB" id="A0A426Z124"/>
<sequence length="67" mass="7670">MQRYDQERYWKLHFGEENDGKKGYGFKEYHKESSIPCSYGGGALVMKGAEEVENAEANSKYQDKAEG</sequence>
<name>A0A426Z124_ENSVE</name>
<comment type="caution">
    <text evidence="1">The sequence shown here is derived from an EMBL/GenBank/DDBJ whole genome shotgun (WGS) entry which is preliminary data.</text>
</comment>